<evidence type="ECO:0000256" key="1">
    <source>
        <dbReference type="ARBA" id="ARBA00004141"/>
    </source>
</evidence>
<evidence type="ECO:0000256" key="3">
    <source>
        <dbReference type="ARBA" id="ARBA00022692"/>
    </source>
</evidence>
<feature type="transmembrane region" description="Helical" evidence="6">
    <location>
        <begin position="265"/>
        <end position="285"/>
    </location>
</feature>
<feature type="transmembrane region" description="Helical" evidence="6">
    <location>
        <begin position="148"/>
        <end position="166"/>
    </location>
</feature>
<evidence type="ECO:0000256" key="2">
    <source>
        <dbReference type="ARBA" id="ARBA00007362"/>
    </source>
</evidence>
<evidence type="ECO:0000256" key="5">
    <source>
        <dbReference type="ARBA" id="ARBA00023136"/>
    </source>
</evidence>
<keyword evidence="3 6" id="KW-0812">Transmembrane</keyword>
<evidence type="ECO:0000313" key="8">
    <source>
        <dbReference type="EMBL" id="OAK54651.1"/>
    </source>
</evidence>
<keyword evidence="4 6" id="KW-1133">Transmembrane helix</keyword>
<dbReference type="PANTHER" id="PTHR32322:SF2">
    <property type="entry name" value="EAMA DOMAIN-CONTAINING PROTEIN"/>
    <property type="match status" value="1"/>
</dbReference>
<comment type="caution">
    <text evidence="8">The sequence shown here is derived from an EMBL/GenBank/DDBJ whole genome shotgun (WGS) entry which is preliminary data.</text>
</comment>
<dbReference type="RefSeq" id="WP_068425234.1">
    <property type="nucleotide sequence ID" value="NZ_LVHI01000012.1"/>
</dbReference>
<protein>
    <submittedName>
        <fullName evidence="8">Multidrug DMT transporter permease</fullName>
    </submittedName>
</protein>
<evidence type="ECO:0000256" key="6">
    <source>
        <dbReference type="SAM" id="Phobius"/>
    </source>
</evidence>
<evidence type="ECO:0000313" key="9">
    <source>
        <dbReference type="Proteomes" id="UP000077519"/>
    </source>
</evidence>
<keyword evidence="9" id="KW-1185">Reference proteome</keyword>
<organism evidence="8 9">
    <name type="scientific">Rhodococcoides kyotonense</name>
    <dbReference type="NCBI Taxonomy" id="398843"/>
    <lineage>
        <taxon>Bacteria</taxon>
        <taxon>Bacillati</taxon>
        <taxon>Actinomycetota</taxon>
        <taxon>Actinomycetes</taxon>
        <taxon>Mycobacteriales</taxon>
        <taxon>Nocardiaceae</taxon>
        <taxon>Rhodococcoides</taxon>
    </lineage>
</organism>
<feature type="domain" description="EamA" evidence="7">
    <location>
        <begin position="149"/>
        <end position="281"/>
    </location>
</feature>
<dbReference type="InterPro" id="IPR000620">
    <property type="entry name" value="EamA_dom"/>
</dbReference>
<dbReference type="PANTHER" id="PTHR32322">
    <property type="entry name" value="INNER MEMBRANE TRANSPORTER"/>
    <property type="match status" value="1"/>
</dbReference>
<gene>
    <name evidence="8" type="ORF">A3K89_04735</name>
</gene>
<dbReference type="SUPFAM" id="SSF103481">
    <property type="entry name" value="Multidrug resistance efflux transporter EmrE"/>
    <property type="match status" value="2"/>
</dbReference>
<dbReference type="Proteomes" id="UP000077519">
    <property type="component" value="Unassembled WGS sequence"/>
</dbReference>
<dbReference type="AlphaFoldDB" id="A0A177YGT3"/>
<feature type="transmembrane region" description="Helical" evidence="6">
    <location>
        <begin position="209"/>
        <end position="227"/>
    </location>
</feature>
<evidence type="ECO:0000256" key="4">
    <source>
        <dbReference type="ARBA" id="ARBA00022989"/>
    </source>
</evidence>
<dbReference type="Pfam" id="PF00892">
    <property type="entry name" value="EamA"/>
    <property type="match status" value="1"/>
</dbReference>
<name>A0A177YGT3_9NOCA</name>
<comment type="subcellular location">
    <subcellularLocation>
        <location evidence="1">Membrane</location>
        <topology evidence="1">Multi-pass membrane protein</topology>
    </subcellularLocation>
</comment>
<feature type="transmembrane region" description="Helical" evidence="6">
    <location>
        <begin position="12"/>
        <end position="35"/>
    </location>
</feature>
<feature type="transmembrane region" description="Helical" evidence="6">
    <location>
        <begin position="41"/>
        <end position="59"/>
    </location>
</feature>
<dbReference type="PROSITE" id="PS51257">
    <property type="entry name" value="PROKAR_LIPOPROTEIN"/>
    <property type="match status" value="1"/>
</dbReference>
<dbReference type="EMBL" id="LVHI01000012">
    <property type="protein sequence ID" value="OAK54651.1"/>
    <property type="molecule type" value="Genomic_DNA"/>
</dbReference>
<feature type="transmembrane region" description="Helical" evidence="6">
    <location>
        <begin position="71"/>
        <end position="91"/>
    </location>
</feature>
<feature type="transmembrane region" description="Helical" evidence="6">
    <location>
        <begin position="97"/>
        <end position="115"/>
    </location>
</feature>
<feature type="transmembrane region" description="Helical" evidence="6">
    <location>
        <begin position="239"/>
        <end position="259"/>
    </location>
</feature>
<feature type="transmembrane region" description="Helical" evidence="6">
    <location>
        <begin position="178"/>
        <end position="197"/>
    </location>
</feature>
<reference evidence="8 9" key="1">
    <citation type="submission" date="2016-03" db="EMBL/GenBank/DDBJ databases">
        <title>Genome sequence of Rhodococcus kyotonensis KB10.</title>
        <authorList>
            <person name="Jeong H."/>
            <person name="Hong C.E."/>
            <person name="Jo S.H."/>
            <person name="Park J.M."/>
        </authorList>
    </citation>
    <scope>NUCLEOTIDE SEQUENCE [LARGE SCALE GENOMIC DNA]</scope>
    <source>
        <strain evidence="8 9">KB10</strain>
    </source>
</reference>
<comment type="similarity">
    <text evidence="2">Belongs to the EamA transporter family.</text>
</comment>
<feature type="transmembrane region" description="Helical" evidence="6">
    <location>
        <begin position="122"/>
        <end position="142"/>
    </location>
</feature>
<dbReference type="InterPro" id="IPR037185">
    <property type="entry name" value="EmrE-like"/>
</dbReference>
<accession>A0A177YGT3</accession>
<keyword evidence="5 6" id="KW-0472">Membrane</keyword>
<sequence length="308" mass="31948">MASFSRMQGTGSAVAMIVGSCVSLQFGAALAVQIFPLAGSWAVTAARLAIAAVLLAVFVRPRVRQWSRAQWKVVCALGASLAAMNGSFYAAIERIPLGVAVSIEFLGPLVLAAVLSRRRVDLCWAGVALVGMAMLGIESAVHSTSLDPIGVLFALLAAGFWSLYILTNARVAQEVPGTGGLAVALAVGAVCVMPVGLMQGIEAFADPKVLAIVALVALLSSAIPYSLELAALRRIPRNVFGVLLSLEPIFATLAGWLLLHQSAGVLRLSAIALVIVATVGTVVTAEKKQSSTIDPTDELQRPSQPSPV</sequence>
<dbReference type="GO" id="GO:0016020">
    <property type="term" value="C:membrane"/>
    <property type="evidence" value="ECO:0007669"/>
    <property type="project" value="UniProtKB-SubCell"/>
</dbReference>
<dbReference type="InterPro" id="IPR050638">
    <property type="entry name" value="AA-Vitamin_Transporters"/>
</dbReference>
<evidence type="ECO:0000259" key="7">
    <source>
        <dbReference type="Pfam" id="PF00892"/>
    </source>
</evidence>
<proteinExistence type="inferred from homology"/>